<evidence type="ECO:0000313" key="1">
    <source>
        <dbReference type="EMBL" id="HHV70312.1"/>
    </source>
</evidence>
<proteinExistence type="predicted"/>
<name>A0A7V6U1Y9_9HYPH</name>
<organism evidence="1 2">
    <name type="scientific">Brucella intermedia</name>
    <dbReference type="NCBI Taxonomy" id="94625"/>
    <lineage>
        <taxon>Bacteria</taxon>
        <taxon>Pseudomonadati</taxon>
        <taxon>Pseudomonadota</taxon>
        <taxon>Alphaproteobacteria</taxon>
        <taxon>Hyphomicrobiales</taxon>
        <taxon>Brucellaceae</taxon>
        <taxon>Brucella/Ochrobactrum group</taxon>
        <taxon>Brucella</taxon>
    </lineage>
</organism>
<dbReference type="Proteomes" id="UP000551563">
    <property type="component" value="Unassembled WGS sequence"/>
</dbReference>
<sequence>MRELMARELSRFGELIRRAGLSRVPTTNLSRQTVGIGGRALTINLPGKPAA</sequence>
<dbReference type="InterPro" id="IPR036425">
    <property type="entry name" value="MoaB/Mog-like_dom_sf"/>
</dbReference>
<evidence type="ECO:0000313" key="2">
    <source>
        <dbReference type="Proteomes" id="UP000551563"/>
    </source>
</evidence>
<accession>A0A7V6U1Y9</accession>
<comment type="caution">
    <text evidence="1">The sequence shown here is derived from an EMBL/GenBank/DDBJ whole genome shotgun (WGS) entry which is preliminary data.</text>
</comment>
<dbReference type="SUPFAM" id="SSF53218">
    <property type="entry name" value="Molybdenum cofactor biosynthesis proteins"/>
    <property type="match status" value="1"/>
</dbReference>
<reference evidence="1 2" key="1">
    <citation type="journal article" date="2020" name="Biotechnol. Biofuels">
        <title>New insights from the biogas microbiome by comprehensive genome-resolved metagenomics of nearly 1600 species originating from multiple anaerobic digesters.</title>
        <authorList>
            <person name="Campanaro S."/>
            <person name="Treu L."/>
            <person name="Rodriguez-R L.M."/>
            <person name="Kovalovszki A."/>
            <person name="Ziels R.M."/>
            <person name="Maus I."/>
            <person name="Zhu X."/>
            <person name="Kougias P.G."/>
            <person name="Basile A."/>
            <person name="Luo G."/>
            <person name="Schluter A."/>
            <person name="Konstantinidis K.T."/>
            <person name="Angelidaki I."/>
        </authorList>
    </citation>
    <scope>NUCLEOTIDE SEQUENCE [LARGE SCALE GENOMIC DNA]</scope>
    <source>
        <strain evidence="1">AS04akNAM_66</strain>
    </source>
</reference>
<gene>
    <name evidence="1" type="ORF">GXX48_22185</name>
</gene>
<dbReference type="EMBL" id="DUMN01000636">
    <property type="protein sequence ID" value="HHV70312.1"/>
    <property type="molecule type" value="Genomic_DNA"/>
</dbReference>
<dbReference type="AlphaFoldDB" id="A0A7V6U1Y9"/>
<protein>
    <submittedName>
        <fullName evidence="1">Uncharacterized protein</fullName>
    </submittedName>
</protein>
<dbReference type="Gene3D" id="3.40.980.10">
    <property type="entry name" value="MoaB/Mog-like domain"/>
    <property type="match status" value="1"/>
</dbReference>